<dbReference type="Pfam" id="PF04079">
    <property type="entry name" value="SMC_ScpB"/>
    <property type="match status" value="1"/>
</dbReference>
<keyword evidence="1 5" id="KW-0963">Cytoplasm</keyword>
<dbReference type="PATRIC" id="fig|1423755.3.peg.778"/>
<comment type="subcellular location">
    <subcellularLocation>
        <location evidence="5">Cytoplasm</location>
    </subcellularLocation>
    <text evidence="5">Associated with two foci at the outer edges of the nucleoid region in young cells, and at four foci within both cell halves in older cells.</text>
</comment>
<organism evidence="6 7">
    <name type="scientific">Ligilactobacillus hayakitensis DSM 18933 = JCM 14209</name>
    <dbReference type="NCBI Taxonomy" id="1423755"/>
    <lineage>
        <taxon>Bacteria</taxon>
        <taxon>Bacillati</taxon>
        <taxon>Bacillota</taxon>
        <taxon>Bacilli</taxon>
        <taxon>Lactobacillales</taxon>
        <taxon>Lactobacillaceae</taxon>
        <taxon>Ligilactobacillus</taxon>
    </lineage>
</organism>
<dbReference type="GO" id="GO:0051304">
    <property type="term" value="P:chromosome separation"/>
    <property type="evidence" value="ECO:0007669"/>
    <property type="project" value="InterPro"/>
</dbReference>
<evidence type="ECO:0000256" key="2">
    <source>
        <dbReference type="ARBA" id="ARBA00022618"/>
    </source>
</evidence>
<gene>
    <name evidence="5" type="primary">scpB</name>
    <name evidence="6" type="ORF">FC40_GL000724</name>
</gene>
<evidence type="ECO:0000256" key="4">
    <source>
        <dbReference type="ARBA" id="ARBA00023306"/>
    </source>
</evidence>
<dbReference type="GO" id="GO:0005737">
    <property type="term" value="C:cytoplasm"/>
    <property type="evidence" value="ECO:0007669"/>
    <property type="project" value="UniProtKB-SubCell"/>
</dbReference>
<comment type="function">
    <text evidence="5">Participates in chromosomal partition during cell division. May act via the formation of a condensin-like complex containing Smc and ScpA that pull DNA away from mid-cell into both cell halves.</text>
</comment>
<keyword evidence="7" id="KW-1185">Reference proteome</keyword>
<dbReference type="PANTHER" id="PTHR34298:SF2">
    <property type="entry name" value="SEGREGATION AND CONDENSATION PROTEIN B"/>
    <property type="match status" value="1"/>
</dbReference>
<comment type="caution">
    <text evidence="6">The sequence shown here is derived from an EMBL/GenBank/DDBJ whole genome shotgun (WGS) entry which is preliminary data.</text>
</comment>
<proteinExistence type="inferred from homology"/>
<dbReference type="STRING" id="1423755.FC40_GL000724"/>
<dbReference type="PIRSF" id="PIRSF019345">
    <property type="entry name" value="ScpB"/>
    <property type="match status" value="1"/>
</dbReference>
<dbReference type="PANTHER" id="PTHR34298">
    <property type="entry name" value="SEGREGATION AND CONDENSATION PROTEIN B"/>
    <property type="match status" value="1"/>
</dbReference>
<dbReference type="NCBIfam" id="TIGR00281">
    <property type="entry name" value="SMC-Scp complex subunit ScpB"/>
    <property type="match status" value="1"/>
</dbReference>
<evidence type="ECO:0000313" key="7">
    <source>
        <dbReference type="Proteomes" id="UP000051054"/>
    </source>
</evidence>
<evidence type="ECO:0000256" key="3">
    <source>
        <dbReference type="ARBA" id="ARBA00022829"/>
    </source>
</evidence>
<dbReference type="eggNOG" id="COG1386">
    <property type="taxonomic scope" value="Bacteria"/>
</dbReference>
<dbReference type="EMBL" id="AZGD01000090">
    <property type="protein sequence ID" value="KRM18935.1"/>
    <property type="molecule type" value="Genomic_DNA"/>
</dbReference>
<evidence type="ECO:0000256" key="1">
    <source>
        <dbReference type="ARBA" id="ARBA00022490"/>
    </source>
</evidence>
<accession>A0A0R1WM39</accession>
<comment type="similarity">
    <text evidence="5">Belongs to the ScpB family.</text>
</comment>
<reference evidence="6 7" key="1">
    <citation type="journal article" date="2015" name="Genome Announc.">
        <title>Expanding the biotechnology potential of lactobacilli through comparative genomics of 213 strains and associated genera.</title>
        <authorList>
            <person name="Sun Z."/>
            <person name="Harris H.M."/>
            <person name="McCann A."/>
            <person name="Guo C."/>
            <person name="Argimon S."/>
            <person name="Zhang W."/>
            <person name="Yang X."/>
            <person name="Jeffery I.B."/>
            <person name="Cooney J.C."/>
            <person name="Kagawa T.F."/>
            <person name="Liu W."/>
            <person name="Song Y."/>
            <person name="Salvetti E."/>
            <person name="Wrobel A."/>
            <person name="Rasinkangas P."/>
            <person name="Parkhill J."/>
            <person name="Rea M.C."/>
            <person name="O'Sullivan O."/>
            <person name="Ritari J."/>
            <person name="Douillard F.P."/>
            <person name="Paul Ross R."/>
            <person name="Yang R."/>
            <person name="Briner A.E."/>
            <person name="Felis G.E."/>
            <person name="de Vos W.M."/>
            <person name="Barrangou R."/>
            <person name="Klaenhammer T.R."/>
            <person name="Caufield P.W."/>
            <person name="Cui Y."/>
            <person name="Zhang H."/>
            <person name="O'Toole P.W."/>
        </authorList>
    </citation>
    <scope>NUCLEOTIDE SEQUENCE [LARGE SCALE GENOMIC DNA]</scope>
    <source>
        <strain evidence="6 7">DSM 18933</strain>
    </source>
</reference>
<dbReference type="HAMAP" id="MF_01804">
    <property type="entry name" value="ScpB"/>
    <property type="match status" value="1"/>
</dbReference>
<dbReference type="Gene3D" id="1.10.10.10">
    <property type="entry name" value="Winged helix-like DNA-binding domain superfamily/Winged helix DNA-binding domain"/>
    <property type="match status" value="2"/>
</dbReference>
<dbReference type="SUPFAM" id="SSF46785">
    <property type="entry name" value="Winged helix' DNA-binding domain"/>
    <property type="match status" value="2"/>
</dbReference>
<protein>
    <recommendedName>
        <fullName evidence="5">Segregation and condensation protein B</fullName>
    </recommendedName>
</protein>
<evidence type="ECO:0000313" key="6">
    <source>
        <dbReference type="EMBL" id="KRM18935.1"/>
    </source>
</evidence>
<keyword evidence="3 5" id="KW-0159">Chromosome partition</keyword>
<evidence type="ECO:0000256" key="5">
    <source>
        <dbReference type="HAMAP-Rule" id="MF_01804"/>
    </source>
</evidence>
<dbReference type="InterPro" id="IPR036390">
    <property type="entry name" value="WH_DNA-bd_sf"/>
</dbReference>
<keyword evidence="2 5" id="KW-0132">Cell division</keyword>
<dbReference type="AlphaFoldDB" id="A0A0R1WM39"/>
<dbReference type="InterPro" id="IPR005234">
    <property type="entry name" value="ScpB_csome_segregation"/>
</dbReference>
<dbReference type="InterPro" id="IPR036388">
    <property type="entry name" value="WH-like_DNA-bd_sf"/>
</dbReference>
<dbReference type="GO" id="GO:0006260">
    <property type="term" value="P:DNA replication"/>
    <property type="evidence" value="ECO:0007669"/>
    <property type="project" value="UniProtKB-UniRule"/>
</dbReference>
<sequence>MMLSNQAKIESLLFVSGKEGITSKELSKLTNLSKPDLIEELNNLIHKYNNDVNTSLQIIQADDCYKIVTKREFSDLIKQYLSSQSVTELSGATLEVLAIIAYKQPITRIEVDEIRGVKSSSIFQKLQLLKLIKEHGRKDAPGHPILYKTTTKFLDYFGISSLDELPEIEENNQSNDDFMMLFNQTTIDLNEEE</sequence>
<dbReference type="GO" id="GO:0051301">
    <property type="term" value="P:cell division"/>
    <property type="evidence" value="ECO:0007669"/>
    <property type="project" value="UniProtKB-KW"/>
</dbReference>
<dbReference type="Proteomes" id="UP000051054">
    <property type="component" value="Unassembled WGS sequence"/>
</dbReference>
<comment type="subunit">
    <text evidence="5">Homodimer. Homodimerization may be required to stabilize the binding of ScpA to the Smc head domains. Component of a cohesin-like complex composed of ScpA, ScpB and the Smc homodimer, in which ScpA and ScpB bind to the head domain of Smc. The presence of the three proteins is required for the association of the complex with DNA.</text>
</comment>
<name>A0A0R1WM39_9LACO</name>
<keyword evidence="4 5" id="KW-0131">Cell cycle</keyword>